<dbReference type="EMBL" id="VFLP01000001">
    <property type="protein sequence ID" value="TRX98842.1"/>
    <property type="molecule type" value="Genomic_DNA"/>
</dbReference>
<dbReference type="Proteomes" id="UP000319160">
    <property type="component" value="Unassembled WGS sequence"/>
</dbReference>
<gene>
    <name evidence="2" type="ORF">FHL15_000184</name>
</gene>
<dbReference type="OrthoDB" id="3478295at2759"/>
<organism evidence="2 3">
    <name type="scientific">Xylaria flabelliformis</name>
    <dbReference type="NCBI Taxonomy" id="2512241"/>
    <lineage>
        <taxon>Eukaryota</taxon>
        <taxon>Fungi</taxon>
        <taxon>Dikarya</taxon>
        <taxon>Ascomycota</taxon>
        <taxon>Pezizomycotina</taxon>
        <taxon>Sordariomycetes</taxon>
        <taxon>Xylariomycetidae</taxon>
        <taxon>Xylariales</taxon>
        <taxon>Xylariaceae</taxon>
        <taxon>Xylaria</taxon>
    </lineage>
</organism>
<feature type="signal peptide" evidence="1">
    <location>
        <begin position="1"/>
        <end position="20"/>
    </location>
</feature>
<protein>
    <submittedName>
        <fullName evidence="2">Uncharacterized protein</fullName>
    </submittedName>
</protein>
<name>A0A553IF62_9PEZI</name>
<evidence type="ECO:0000313" key="3">
    <source>
        <dbReference type="Proteomes" id="UP000319160"/>
    </source>
</evidence>
<sequence length="285" mass="32566">MPNLGLAGLLLLLTACSCLAAAITSQTPDRRTLVETPCDVAEMYTWEWFLAHTKPMFKGPLNNKALFYSRDMSSAARAVAASQDKTTIWDLWPCKLYNHENVVSNPMRCIHHDSAQRQSFFGNMSLAFAKKARGGASVLHSFHYYWDPPRDGIWAAIEEPELTRHGTPVEWLRKFRMHPEFSQLAMNLISAAESAQRSQAQATWLKSRVGIEWLRNLRIEETITQWSEIFWRRPGAAPEPLHGKGHEEVKELKRREQNPLLNNGPTDEASTKCSNLNFFDDLVIW</sequence>
<feature type="chain" id="PRO_5021913786" evidence="1">
    <location>
        <begin position="21"/>
        <end position="285"/>
    </location>
</feature>
<keyword evidence="3" id="KW-1185">Reference proteome</keyword>
<accession>A0A553IF62</accession>
<dbReference type="AlphaFoldDB" id="A0A553IF62"/>
<evidence type="ECO:0000256" key="1">
    <source>
        <dbReference type="SAM" id="SignalP"/>
    </source>
</evidence>
<proteinExistence type="predicted"/>
<keyword evidence="1" id="KW-0732">Signal</keyword>
<reference evidence="3" key="1">
    <citation type="submission" date="2019-06" db="EMBL/GenBank/DDBJ databases">
        <title>Draft genome sequence of the griseofulvin-producing fungus Xylaria cubensis strain G536.</title>
        <authorList>
            <person name="Mead M.E."/>
            <person name="Raja H.A."/>
            <person name="Steenwyk J.L."/>
            <person name="Knowles S.L."/>
            <person name="Oberlies N.H."/>
            <person name="Rokas A."/>
        </authorList>
    </citation>
    <scope>NUCLEOTIDE SEQUENCE [LARGE SCALE GENOMIC DNA]</scope>
    <source>
        <strain evidence="3">G536</strain>
    </source>
</reference>
<dbReference type="STRING" id="2512241.A0A553IF62"/>
<comment type="caution">
    <text evidence="2">The sequence shown here is derived from an EMBL/GenBank/DDBJ whole genome shotgun (WGS) entry which is preliminary data.</text>
</comment>
<evidence type="ECO:0000313" key="2">
    <source>
        <dbReference type="EMBL" id="TRX98842.1"/>
    </source>
</evidence>